<name>A0A1X7S8C5_ZYMT9</name>
<evidence type="ECO:0000313" key="3">
    <source>
        <dbReference type="Proteomes" id="UP000215127"/>
    </source>
</evidence>
<feature type="region of interest" description="Disordered" evidence="1">
    <location>
        <begin position="1"/>
        <end position="22"/>
    </location>
</feature>
<feature type="compositionally biased region" description="Basic and acidic residues" evidence="1">
    <location>
        <begin position="1"/>
        <end position="16"/>
    </location>
</feature>
<organism evidence="2 3">
    <name type="scientific">Zymoseptoria tritici (strain ST99CH_3D7)</name>
    <dbReference type="NCBI Taxonomy" id="1276538"/>
    <lineage>
        <taxon>Eukaryota</taxon>
        <taxon>Fungi</taxon>
        <taxon>Dikarya</taxon>
        <taxon>Ascomycota</taxon>
        <taxon>Pezizomycotina</taxon>
        <taxon>Dothideomycetes</taxon>
        <taxon>Dothideomycetidae</taxon>
        <taxon>Mycosphaerellales</taxon>
        <taxon>Mycosphaerellaceae</taxon>
        <taxon>Zymoseptoria</taxon>
    </lineage>
</organism>
<reference evidence="2 3" key="1">
    <citation type="submission" date="2016-06" db="EMBL/GenBank/DDBJ databases">
        <authorList>
            <person name="Kjaerup R.B."/>
            <person name="Dalgaard T.S."/>
            <person name="Juul-Madsen H.R."/>
        </authorList>
    </citation>
    <scope>NUCLEOTIDE SEQUENCE [LARGE SCALE GENOMIC DNA]</scope>
</reference>
<keyword evidence="3" id="KW-1185">Reference proteome</keyword>
<accession>A0A1X7S8C5</accession>
<gene>
    <name evidence="2" type="ORF">ZT3D7_G11083</name>
</gene>
<feature type="region of interest" description="Disordered" evidence="1">
    <location>
        <begin position="336"/>
        <end position="356"/>
    </location>
</feature>
<proteinExistence type="predicted"/>
<dbReference type="STRING" id="1276538.A0A1X7S8C5"/>
<evidence type="ECO:0008006" key="4">
    <source>
        <dbReference type="Google" id="ProtNLM"/>
    </source>
</evidence>
<protein>
    <recommendedName>
        <fullName evidence="4">BTB domain-containing protein</fullName>
    </recommendedName>
</protein>
<dbReference type="EMBL" id="LT853703">
    <property type="protein sequence ID" value="SMQ55928.1"/>
    <property type="molecule type" value="Genomic_DNA"/>
</dbReference>
<evidence type="ECO:0000256" key="1">
    <source>
        <dbReference type="SAM" id="MobiDB-lite"/>
    </source>
</evidence>
<evidence type="ECO:0000313" key="2">
    <source>
        <dbReference type="EMBL" id="SMQ55928.1"/>
    </source>
</evidence>
<dbReference type="Proteomes" id="UP000215127">
    <property type="component" value="Chromosome 12"/>
</dbReference>
<dbReference type="AlphaFoldDB" id="A0A1X7S8C5"/>
<sequence>MDIERHTSPSDSRNDDYAMCDSDGDSLPTPSEVIIDESGDAEVIAKTAGATRSFVVYSRAFALVCEPWKSMVKYRATMGTPVSASATASTSRMEFTLEDDDWSALELVLRIAHLQFDRISSAISLADLLQLSILTDKYQATGIVRPWVSGWIQTSWDKSTAAQKVQHIWIAWEYGLITDFEKLVSTLVLEAQTNEYGTALFHEGKALEDRVPPGLVDSILEARASVMEQLLRIINSYIEKCSASIEEARLCRFADSACDASICGSLILGLHGLELFPLASQKLLTISVNKLVTTLNSLRIHTIKGNAYTNHSSCDFSKVIFQQVDTILRLPSPFCRDGHSPDSSPTAEELAPVTGL</sequence>